<comment type="subcellular location">
    <subcellularLocation>
        <location evidence="2">Cytoplasm</location>
    </subcellularLocation>
    <subcellularLocation>
        <location evidence="1">Nucleus</location>
    </subcellularLocation>
</comment>
<dbReference type="Pfam" id="PF02985">
    <property type="entry name" value="HEAT"/>
    <property type="match status" value="1"/>
</dbReference>
<dbReference type="PANTHER" id="PTHR15651">
    <property type="entry name" value="ARMADILLO REPEAT-CONTAINING PROTEIN 8"/>
    <property type="match status" value="1"/>
</dbReference>
<keyword evidence="4" id="KW-0677">Repeat</keyword>
<keyword evidence="3" id="KW-0963">Cytoplasm</keyword>
<dbReference type="GO" id="GO:0034657">
    <property type="term" value="C:GID complex"/>
    <property type="evidence" value="ECO:0007669"/>
    <property type="project" value="TreeGrafter"/>
</dbReference>
<evidence type="ECO:0000256" key="2">
    <source>
        <dbReference type="ARBA" id="ARBA00004496"/>
    </source>
</evidence>
<organism evidence="6 7">
    <name type="scientific">Sphaerobolus stellatus (strain SS14)</name>
    <dbReference type="NCBI Taxonomy" id="990650"/>
    <lineage>
        <taxon>Eukaryota</taxon>
        <taxon>Fungi</taxon>
        <taxon>Dikarya</taxon>
        <taxon>Basidiomycota</taxon>
        <taxon>Agaricomycotina</taxon>
        <taxon>Agaricomycetes</taxon>
        <taxon>Phallomycetidae</taxon>
        <taxon>Geastrales</taxon>
        <taxon>Sphaerobolaceae</taxon>
        <taxon>Sphaerobolus</taxon>
    </lineage>
</organism>
<protein>
    <submittedName>
        <fullName evidence="6">Uncharacterized protein</fullName>
    </submittedName>
</protein>
<dbReference type="EMBL" id="KN837197">
    <property type="protein sequence ID" value="KIJ34679.1"/>
    <property type="molecule type" value="Genomic_DNA"/>
</dbReference>
<sequence>MSTLPALDLPSLRSIKNKIIGNSSRKNEIAREGILPAIIEQLKNASNAPFAEHSVEVQTECGHIISSLSTGSSEALKYLLQAETHQVLLHALSNAHNSNSTPLIMALTRALRAYATSVTEIAGPSLWGLHVTLEPSEVKAGASAVLEDLFKLPSLDIWLPFLLSPSSQVSVSIASIIASCARNARHRDAVTHWLPPADRAKETKGKRGWERPDIVNVNSPSRGGGWLVRNSIELLKSKDVKVQESVLSALAAVFQDTPSTVTLIRKPPAEGDALVYILGFTRSRNIDVQLAACYCAANMIRASPPPPLGPHGAPPNYDGSPALTVIHVLNLIVGGSTSSTAAKTRACYILAGLARDEKEIEKIAVEVGSLDKITALMTEITPGDQSQWEDDEPEHTARLRESVLMATAILLLHWDGVRRDLSSQPFFPCVHVCMSHPHPGVRRAACQCIRALCRSVSVLRTSVVDLGVGVTLFDILQEPEEDDRVKMAALAAVCNVLNDFSPMRVVLLERGLISTLVKLTHAEDNSIRLNAVWAIKNSLFHSILREKMVIMEALGWDTLAALLLEYTEDIREQAVCIVRNLSDNDADFVFEGLGNERLAVCLESALISNNEGILLQGLCSTTNLAQGTQEWVALLVSRPRILEAIRNSLEHVNVEIRRASALCLGKIARRSPRVLHEAGIEAALGRMVDGSVLPQFEDREARDGIRMALALLQTRTSS</sequence>
<dbReference type="GO" id="GO:0005634">
    <property type="term" value="C:nucleus"/>
    <property type="evidence" value="ECO:0007669"/>
    <property type="project" value="UniProtKB-SubCell"/>
</dbReference>
<evidence type="ECO:0000256" key="3">
    <source>
        <dbReference type="ARBA" id="ARBA00022490"/>
    </source>
</evidence>
<dbReference type="InterPro" id="IPR000357">
    <property type="entry name" value="HEAT"/>
</dbReference>
<evidence type="ECO:0000313" key="7">
    <source>
        <dbReference type="Proteomes" id="UP000054279"/>
    </source>
</evidence>
<dbReference type="Proteomes" id="UP000054279">
    <property type="component" value="Unassembled WGS sequence"/>
</dbReference>
<dbReference type="AlphaFoldDB" id="A0A0C9UII0"/>
<keyword evidence="7" id="KW-1185">Reference proteome</keyword>
<evidence type="ECO:0000313" key="6">
    <source>
        <dbReference type="EMBL" id="KIJ34679.1"/>
    </source>
</evidence>
<keyword evidence="5" id="KW-0539">Nucleus</keyword>
<proteinExistence type="predicted"/>
<name>A0A0C9UII0_SPHS4</name>
<accession>A0A0C9UII0</accession>
<dbReference type="SMART" id="SM00185">
    <property type="entry name" value="ARM"/>
    <property type="match status" value="5"/>
</dbReference>
<dbReference type="GO" id="GO:0043161">
    <property type="term" value="P:proteasome-mediated ubiquitin-dependent protein catabolic process"/>
    <property type="evidence" value="ECO:0007669"/>
    <property type="project" value="TreeGrafter"/>
</dbReference>
<evidence type="ECO:0000256" key="1">
    <source>
        <dbReference type="ARBA" id="ARBA00004123"/>
    </source>
</evidence>
<dbReference type="InterPro" id="IPR000225">
    <property type="entry name" value="Armadillo"/>
</dbReference>
<dbReference type="Gene3D" id="1.25.10.10">
    <property type="entry name" value="Leucine-rich Repeat Variant"/>
    <property type="match status" value="3"/>
</dbReference>
<dbReference type="SUPFAM" id="SSF48371">
    <property type="entry name" value="ARM repeat"/>
    <property type="match status" value="1"/>
</dbReference>
<dbReference type="OrthoDB" id="5559898at2759"/>
<dbReference type="InterPro" id="IPR038739">
    <property type="entry name" value="ARMC8/Vid28"/>
</dbReference>
<dbReference type="PANTHER" id="PTHR15651:SF7">
    <property type="entry name" value="ARMADILLO REPEAT-CONTAINING PROTEIN 8"/>
    <property type="match status" value="1"/>
</dbReference>
<dbReference type="InterPro" id="IPR011989">
    <property type="entry name" value="ARM-like"/>
</dbReference>
<gene>
    <name evidence="6" type="ORF">M422DRAFT_233362</name>
</gene>
<dbReference type="GO" id="GO:0005737">
    <property type="term" value="C:cytoplasm"/>
    <property type="evidence" value="ECO:0007669"/>
    <property type="project" value="UniProtKB-SubCell"/>
</dbReference>
<evidence type="ECO:0000256" key="4">
    <source>
        <dbReference type="ARBA" id="ARBA00022737"/>
    </source>
</evidence>
<reference evidence="6 7" key="1">
    <citation type="submission" date="2014-06" db="EMBL/GenBank/DDBJ databases">
        <title>Evolutionary Origins and Diversification of the Mycorrhizal Mutualists.</title>
        <authorList>
            <consortium name="DOE Joint Genome Institute"/>
            <consortium name="Mycorrhizal Genomics Consortium"/>
            <person name="Kohler A."/>
            <person name="Kuo A."/>
            <person name="Nagy L.G."/>
            <person name="Floudas D."/>
            <person name="Copeland A."/>
            <person name="Barry K.W."/>
            <person name="Cichocki N."/>
            <person name="Veneault-Fourrey C."/>
            <person name="LaButti K."/>
            <person name="Lindquist E.A."/>
            <person name="Lipzen A."/>
            <person name="Lundell T."/>
            <person name="Morin E."/>
            <person name="Murat C."/>
            <person name="Riley R."/>
            <person name="Ohm R."/>
            <person name="Sun H."/>
            <person name="Tunlid A."/>
            <person name="Henrissat B."/>
            <person name="Grigoriev I.V."/>
            <person name="Hibbett D.S."/>
            <person name="Martin F."/>
        </authorList>
    </citation>
    <scope>NUCLEOTIDE SEQUENCE [LARGE SCALE GENOMIC DNA]</scope>
    <source>
        <strain evidence="6 7">SS14</strain>
    </source>
</reference>
<dbReference type="HOGENOM" id="CLU_002741_0_0_1"/>
<evidence type="ECO:0000256" key="5">
    <source>
        <dbReference type="ARBA" id="ARBA00023242"/>
    </source>
</evidence>
<dbReference type="InterPro" id="IPR016024">
    <property type="entry name" value="ARM-type_fold"/>
</dbReference>